<evidence type="ECO:0000259" key="1">
    <source>
        <dbReference type="Pfam" id="PF02915"/>
    </source>
</evidence>
<dbReference type="InterPro" id="IPR012347">
    <property type="entry name" value="Ferritin-like"/>
</dbReference>
<evidence type="ECO:0000313" key="3">
    <source>
        <dbReference type="Proteomes" id="UP000427906"/>
    </source>
</evidence>
<dbReference type="PANTHER" id="PTHR33531:SF10">
    <property type="entry name" value="BLR7895 PROTEIN"/>
    <property type="match status" value="1"/>
</dbReference>
<proteinExistence type="predicted"/>
<keyword evidence="3" id="KW-1185">Reference proteome</keyword>
<dbReference type="Proteomes" id="UP000427906">
    <property type="component" value="Chromosome"/>
</dbReference>
<name>A0A5K7YPQ3_9BACT</name>
<feature type="domain" description="Rubrerythrin diiron-binding" evidence="1">
    <location>
        <begin position="8"/>
        <end position="144"/>
    </location>
</feature>
<organism evidence="2 3">
    <name type="scientific">Desulfosarcina alkanivorans</name>
    <dbReference type="NCBI Taxonomy" id="571177"/>
    <lineage>
        <taxon>Bacteria</taxon>
        <taxon>Pseudomonadati</taxon>
        <taxon>Thermodesulfobacteriota</taxon>
        <taxon>Desulfobacteria</taxon>
        <taxon>Desulfobacterales</taxon>
        <taxon>Desulfosarcinaceae</taxon>
        <taxon>Desulfosarcina</taxon>
    </lineage>
</organism>
<dbReference type="KEGG" id="dalk:DSCA_28310"/>
<dbReference type="SUPFAM" id="SSF47240">
    <property type="entry name" value="Ferritin-like"/>
    <property type="match status" value="1"/>
</dbReference>
<dbReference type="InterPro" id="IPR009078">
    <property type="entry name" value="Ferritin-like_SF"/>
</dbReference>
<sequence length="153" mass="18234">MNFNSFEEILDFAIEREKQAVNFYQKLVDRETFPASKKTLAEFAEEERKHQTLLEEFKKGNRSVVEYDYKWIPDIKRSDYIVDMKYEPGMDFAEILRLAMKREEKALRLYNALATKTDDADCIKLFKLLAQEEARHKQTFETLYDDHMAELGD</sequence>
<reference evidence="2 3" key="1">
    <citation type="submission" date="2019-11" db="EMBL/GenBank/DDBJ databases">
        <title>Comparative genomics of hydrocarbon-degrading Desulfosarcina strains.</title>
        <authorList>
            <person name="Watanabe M."/>
            <person name="Kojima H."/>
            <person name="Fukui M."/>
        </authorList>
    </citation>
    <scope>NUCLEOTIDE SEQUENCE [LARGE SCALE GENOMIC DNA]</scope>
    <source>
        <strain evidence="2 3">PL12</strain>
    </source>
</reference>
<dbReference type="GO" id="GO:0046872">
    <property type="term" value="F:metal ion binding"/>
    <property type="evidence" value="ECO:0007669"/>
    <property type="project" value="InterPro"/>
</dbReference>
<dbReference type="AlphaFoldDB" id="A0A5K7YPQ3"/>
<dbReference type="PANTHER" id="PTHR33531">
    <property type="entry name" value="RUBRERYTHRIN SUBFAMILY"/>
    <property type="match status" value="1"/>
</dbReference>
<accession>A0A5K7YPQ3</accession>
<evidence type="ECO:0000313" key="2">
    <source>
        <dbReference type="EMBL" id="BBO68901.1"/>
    </source>
</evidence>
<gene>
    <name evidence="2" type="ORF">DSCA_28310</name>
</gene>
<dbReference type="RefSeq" id="WP_155317000.1">
    <property type="nucleotide sequence ID" value="NZ_AP021874.1"/>
</dbReference>
<dbReference type="OrthoDB" id="1118885at2"/>
<dbReference type="EMBL" id="AP021874">
    <property type="protein sequence ID" value="BBO68901.1"/>
    <property type="molecule type" value="Genomic_DNA"/>
</dbReference>
<dbReference type="Gene3D" id="1.20.1260.10">
    <property type="match status" value="1"/>
</dbReference>
<dbReference type="InterPro" id="IPR003251">
    <property type="entry name" value="Rr_diiron-bd_dom"/>
</dbReference>
<dbReference type="CDD" id="cd01045">
    <property type="entry name" value="Ferritin_like_AB"/>
    <property type="match status" value="1"/>
</dbReference>
<protein>
    <recommendedName>
        <fullName evidence="1">Rubrerythrin diiron-binding domain-containing protein</fullName>
    </recommendedName>
</protein>
<dbReference type="GO" id="GO:0016491">
    <property type="term" value="F:oxidoreductase activity"/>
    <property type="evidence" value="ECO:0007669"/>
    <property type="project" value="InterPro"/>
</dbReference>
<dbReference type="Pfam" id="PF02915">
    <property type="entry name" value="Rubrerythrin"/>
    <property type="match status" value="1"/>
</dbReference>